<name>A0A0F3ITP2_9PROT</name>
<evidence type="ECO:0000313" key="3">
    <source>
        <dbReference type="Proteomes" id="UP000033774"/>
    </source>
</evidence>
<sequence length="201" mass="21803">MLKFIHVGCGPKRKDRTTPGFNTPDWQEVRFDIDASVQPDITGTMTDMSAVPSGSMDALFSSHNIEHLYPHEVAVALAEFRRVLTPNGFAVITCPDLKSVCALVAEDKLTEAAYNSPAGPIAPVDILYGHRAAMQAGNLYMAHRCGFTEKVLVACLKEAGFSMVASRARPGPYFDLWAVATVAEIAPEALRDFAGQHIPLN</sequence>
<dbReference type="SUPFAM" id="SSF53335">
    <property type="entry name" value="S-adenosyl-L-methionine-dependent methyltransferases"/>
    <property type="match status" value="1"/>
</dbReference>
<dbReference type="InterPro" id="IPR013216">
    <property type="entry name" value="Methyltransf_11"/>
</dbReference>
<evidence type="ECO:0000259" key="1">
    <source>
        <dbReference type="Pfam" id="PF08241"/>
    </source>
</evidence>
<comment type="caution">
    <text evidence="2">The sequence shown here is derived from an EMBL/GenBank/DDBJ whole genome shotgun (WGS) entry which is preliminary data.</text>
</comment>
<dbReference type="InterPro" id="IPR029063">
    <property type="entry name" value="SAM-dependent_MTases_sf"/>
</dbReference>
<evidence type="ECO:0000313" key="2">
    <source>
        <dbReference type="EMBL" id="KJV09997.1"/>
    </source>
</evidence>
<dbReference type="GO" id="GO:0008757">
    <property type="term" value="F:S-adenosylmethionine-dependent methyltransferase activity"/>
    <property type="evidence" value="ECO:0007669"/>
    <property type="project" value="InterPro"/>
</dbReference>
<organism evidence="2 3">
    <name type="scientific">Elstera litoralis</name>
    <dbReference type="NCBI Taxonomy" id="552518"/>
    <lineage>
        <taxon>Bacteria</taxon>
        <taxon>Pseudomonadati</taxon>
        <taxon>Pseudomonadota</taxon>
        <taxon>Alphaproteobacteria</taxon>
        <taxon>Rhodospirillales</taxon>
        <taxon>Rhodospirillaceae</taxon>
        <taxon>Elstera</taxon>
    </lineage>
</organism>
<dbReference type="RefSeq" id="WP_045775362.1">
    <property type="nucleotide sequence ID" value="NZ_LAJY01000174.1"/>
</dbReference>
<keyword evidence="3" id="KW-1185">Reference proteome</keyword>
<proteinExistence type="predicted"/>
<gene>
    <name evidence="2" type="ORF">VZ95_07865</name>
</gene>
<protein>
    <submittedName>
        <fullName evidence="2">SAM-dependent methyltransferase</fullName>
    </submittedName>
</protein>
<dbReference type="AlphaFoldDB" id="A0A0F3ITP2"/>
<dbReference type="GO" id="GO:0032259">
    <property type="term" value="P:methylation"/>
    <property type="evidence" value="ECO:0007669"/>
    <property type="project" value="UniProtKB-KW"/>
</dbReference>
<dbReference type="Pfam" id="PF08241">
    <property type="entry name" value="Methyltransf_11"/>
    <property type="match status" value="1"/>
</dbReference>
<keyword evidence="2" id="KW-0489">Methyltransferase</keyword>
<feature type="domain" description="Methyltransferase type 11" evidence="1">
    <location>
        <begin position="41"/>
        <end position="92"/>
    </location>
</feature>
<dbReference type="Proteomes" id="UP000033774">
    <property type="component" value="Unassembled WGS sequence"/>
</dbReference>
<dbReference type="OrthoDB" id="9796760at2"/>
<dbReference type="PATRIC" id="fig|552518.3.peg.788"/>
<dbReference type="Gene3D" id="3.40.50.150">
    <property type="entry name" value="Vaccinia Virus protein VP39"/>
    <property type="match status" value="1"/>
</dbReference>
<accession>A0A0F3ITP2</accession>
<dbReference type="EMBL" id="LAJY01000174">
    <property type="protein sequence ID" value="KJV09997.1"/>
    <property type="molecule type" value="Genomic_DNA"/>
</dbReference>
<keyword evidence="2" id="KW-0808">Transferase</keyword>
<reference evidence="2 3" key="1">
    <citation type="submission" date="2015-03" db="EMBL/GenBank/DDBJ databases">
        <title>Draft genome sequence of Elstera litoralis.</title>
        <authorList>
            <person name="Rahalkar M.C."/>
            <person name="Dhakephalkar P.K."/>
            <person name="Pore S.D."/>
            <person name="Arora P."/>
            <person name="Kapse N.G."/>
            <person name="Pandit P.S."/>
        </authorList>
    </citation>
    <scope>NUCLEOTIDE SEQUENCE [LARGE SCALE GENOMIC DNA]</scope>
    <source>
        <strain evidence="2 3">Dia-1</strain>
    </source>
</reference>